<feature type="chain" id="PRO_5044551276" evidence="1">
    <location>
        <begin position="17"/>
        <end position="119"/>
    </location>
</feature>
<sequence length="119" mass="13245">MRCFILFLIVPVLVIAEPSCTAVKTHVKTYNQGQPLDTVHSKALDELRDIARDATSNPDLDPFGSESPLHRVYDSDGKQAASVVYMTDEENFVVLENGDFEKMVNLCEQLRNKSASDLA</sequence>
<reference evidence="4" key="2">
    <citation type="submission" date="2019-09" db="UniProtKB">
        <authorList>
            <consortium name="WormBaseParasite"/>
        </authorList>
    </citation>
    <scope>IDENTIFICATION</scope>
</reference>
<evidence type="ECO:0000256" key="1">
    <source>
        <dbReference type="SAM" id="SignalP"/>
    </source>
</evidence>
<evidence type="ECO:0000313" key="3">
    <source>
        <dbReference type="Proteomes" id="UP000050761"/>
    </source>
</evidence>
<dbReference type="Proteomes" id="UP000050761">
    <property type="component" value="Unassembled WGS sequence"/>
</dbReference>
<accession>A0A183F706</accession>
<dbReference type="AlphaFoldDB" id="A0A183F706"/>
<reference evidence="2 3" key="1">
    <citation type="submission" date="2018-11" db="EMBL/GenBank/DDBJ databases">
        <authorList>
            <consortium name="Pathogen Informatics"/>
        </authorList>
    </citation>
    <scope>NUCLEOTIDE SEQUENCE [LARGE SCALE GENOMIC DNA]</scope>
</reference>
<accession>A0A3P7X9F0</accession>
<feature type="signal peptide" evidence="1">
    <location>
        <begin position="1"/>
        <end position="16"/>
    </location>
</feature>
<keyword evidence="1" id="KW-0732">Signal</keyword>
<dbReference type="EMBL" id="UZAH01002517">
    <property type="protein sequence ID" value="VDO22295.1"/>
    <property type="molecule type" value="Genomic_DNA"/>
</dbReference>
<name>A0A183F706_HELPZ</name>
<evidence type="ECO:0000313" key="4">
    <source>
        <dbReference type="WBParaSite" id="HPBE_0000194801-mRNA-1"/>
    </source>
</evidence>
<evidence type="ECO:0000313" key="2">
    <source>
        <dbReference type="EMBL" id="VDO22295.1"/>
    </source>
</evidence>
<keyword evidence="3" id="KW-1185">Reference proteome</keyword>
<gene>
    <name evidence="2" type="ORF">HPBE_LOCUS1949</name>
</gene>
<dbReference type="WBParaSite" id="HPBE_0000194801-mRNA-1">
    <property type="protein sequence ID" value="HPBE_0000194801-mRNA-1"/>
    <property type="gene ID" value="HPBE_0000194801"/>
</dbReference>
<protein>
    <submittedName>
        <fullName evidence="4">SCP domain-containing protein</fullName>
    </submittedName>
</protein>
<organism evidence="3 4">
    <name type="scientific">Heligmosomoides polygyrus</name>
    <name type="common">Parasitic roundworm</name>
    <dbReference type="NCBI Taxonomy" id="6339"/>
    <lineage>
        <taxon>Eukaryota</taxon>
        <taxon>Metazoa</taxon>
        <taxon>Ecdysozoa</taxon>
        <taxon>Nematoda</taxon>
        <taxon>Chromadorea</taxon>
        <taxon>Rhabditida</taxon>
        <taxon>Rhabditina</taxon>
        <taxon>Rhabditomorpha</taxon>
        <taxon>Strongyloidea</taxon>
        <taxon>Heligmosomidae</taxon>
        <taxon>Heligmosomoides</taxon>
    </lineage>
</organism>
<proteinExistence type="predicted"/>